<evidence type="ECO:0000313" key="2">
    <source>
        <dbReference type="Proteomes" id="UP000237000"/>
    </source>
</evidence>
<dbReference type="AlphaFoldDB" id="A0A2P5F7J1"/>
<gene>
    <name evidence="1" type="ORF">TorRG33x02_104660</name>
</gene>
<organism evidence="1 2">
    <name type="scientific">Trema orientale</name>
    <name type="common">Charcoal tree</name>
    <name type="synonym">Celtis orientalis</name>
    <dbReference type="NCBI Taxonomy" id="63057"/>
    <lineage>
        <taxon>Eukaryota</taxon>
        <taxon>Viridiplantae</taxon>
        <taxon>Streptophyta</taxon>
        <taxon>Embryophyta</taxon>
        <taxon>Tracheophyta</taxon>
        <taxon>Spermatophyta</taxon>
        <taxon>Magnoliopsida</taxon>
        <taxon>eudicotyledons</taxon>
        <taxon>Gunneridae</taxon>
        <taxon>Pentapetalae</taxon>
        <taxon>rosids</taxon>
        <taxon>fabids</taxon>
        <taxon>Rosales</taxon>
        <taxon>Cannabaceae</taxon>
        <taxon>Trema</taxon>
    </lineage>
</organism>
<accession>A0A2P5F7J1</accession>
<proteinExistence type="predicted"/>
<dbReference type="Proteomes" id="UP000237000">
    <property type="component" value="Unassembled WGS sequence"/>
</dbReference>
<protein>
    <submittedName>
        <fullName evidence="1">Uncharacterized protein</fullName>
    </submittedName>
</protein>
<reference evidence="2" key="1">
    <citation type="submission" date="2016-06" db="EMBL/GenBank/DDBJ databases">
        <title>Parallel loss of symbiosis genes in relatives of nitrogen-fixing non-legume Parasponia.</title>
        <authorList>
            <person name="Van Velzen R."/>
            <person name="Holmer R."/>
            <person name="Bu F."/>
            <person name="Rutten L."/>
            <person name="Van Zeijl A."/>
            <person name="Liu W."/>
            <person name="Santuari L."/>
            <person name="Cao Q."/>
            <person name="Sharma T."/>
            <person name="Shen D."/>
            <person name="Roswanjaya Y."/>
            <person name="Wardhani T."/>
            <person name="Kalhor M.S."/>
            <person name="Jansen J."/>
            <person name="Van den Hoogen J."/>
            <person name="Gungor B."/>
            <person name="Hartog M."/>
            <person name="Hontelez J."/>
            <person name="Verver J."/>
            <person name="Yang W.-C."/>
            <person name="Schijlen E."/>
            <person name="Repin R."/>
            <person name="Schilthuizen M."/>
            <person name="Schranz E."/>
            <person name="Heidstra R."/>
            <person name="Miyata K."/>
            <person name="Fedorova E."/>
            <person name="Kohlen W."/>
            <person name="Bisseling T."/>
            <person name="Smit S."/>
            <person name="Geurts R."/>
        </authorList>
    </citation>
    <scope>NUCLEOTIDE SEQUENCE [LARGE SCALE GENOMIC DNA]</scope>
    <source>
        <strain evidence="2">cv. RG33-2</strain>
    </source>
</reference>
<dbReference type="InParanoid" id="A0A2P5F7J1"/>
<comment type="caution">
    <text evidence="1">The sequence shown here is derived from an EMBL/GenBank/DDBJ whole genome shotgun (WGS) entry which is preliminary data.</text>
</comment>
<dbReference type="EMBL" id="JXTC01000056">
    <property type="protein sequence ID" value="PON93763.1"/>
    <property type="molecule type" value="Genomic_DNA"/>
</dbReference>
<evidence type="ECO:0000313" key="1">
    <source>
        <dbReference type="EMBL" id="PON93763.1"/>
    </source>
</evidence>
<sequence>MATVEHRLTSVKLLIKKDVDHRTNLFDSRATNFLPRMGSPAVLEVRHVIGSADNQRVALVGVEYLSKGAFLRKSEWLLLIRAYKMKLMFEMAAAATSQEVEHRFTSVKLLTKEDVDHGTLLFAAEPLIIC</sequence>
<name>A0A2P5F7J1_TREOI</name>
<keyword evidence="2" id="KW-1185">Reference proteome</keyword>
<dbReference type="OrthoDB" id="10536378at2759"/>